<protein>
    <submittedName>
        <fullName evidence="1">Uncharacterized protein</fullName>
    </submittedName>
</protein>
<dbReference type="RefSeq" id="WP_201649137.1">
    <property type="nucleotide sequence ID" value="NZ_CAJHCS010000004.1"/>
</dbReference>
<reference evidence="1 2" key="1">
    <citation type="submission" date="2024-01" db="EMBL/GenBank/DDBJ databases">
        <title>The diversity of rhizobia nodulating Mimosa spp. in eleven states of Brazil covering several biomes is determined by host plant, location, and edaphic factors.</title>
        <authorList>
            <person name="Rouws L."/>
            <person name="Barauna A."/>
            <person name="Beukes C."/>
            <person name="De Faria S.M."/>
            <person name="Gross E."/>
            <person name="Dos Reis Junior F.B."/>
            <person name="Simon M."/>
            <person name="Maluk M."/>
            <person name="Odee D.W."/>
            <person name="Kenicer G."/>
            <person name="Young J.P.W."/>
            <person name="Reis V.M."/>
            <person name="Zilli J."/>
            <person name="James E.K."/>
        </authorList>
    </citation>
    <scope>NUCLEOTIDE SEQUENCE [LARGE SCALE GENOMIC DNA]</scope>
    <source>
        <strain evidence="1 2">JPY77</strain>
    </source>
</reference>
<proteinExistence type="predicted"/>
<name>A0ABU9QDA5_9BURK</name>
<organism evidence="1 2">
    <name type="scientific">Paraburkholderia sabiae</name>
    <dbReference type="NCBI Taxonomy" id="273251"/>
    <lineage>
        <taxon>Bacteria</taxon>
        <taxon>Pseudomonadati</taxon>
        <taxon>Pseudomonadota</taxon>
        <taxon>Betaproteobacteria</taxon>
        <taxon>Burkholderiales</taxon>
        <taxon>Burkholderiaceae</taxon>
        <taxon>Paraburkholderia</taxon>
    </lineage>
</organism>
<evidence type="ECO:0000313" key="1">
    <source>
        <dbReference type="EMBL" id="MEM5287359.1"/>
    </source>
</evidence>
<keyword evidence="2" id="KW-1185">Reference proteome</keyword>
<evidence type="ECO:0000313" key="2">
    <source>
        <dbReference type="Proteomes" id="UP001494588"/>
    </source>
</evidence>
<accession>A0ABU9QDA5</accession>
<dbReference type="Proteomes" id="UP001494588">
    <property type="component" value="Unassembled WGS sequence"/>
</dbReference>
<dbReference type="EMBL" id="JAZHGC010000012">
    <property type="protein sequence ID" value="MEM5287359.1"/>
    <property type="molecule type" value="Genomic_DNA"/>
</dbReference>
<sequence length="92" mass="10470">MTLPPDLAELLASHPELMARADSLLAAQEKPLSDEVQRFINMTRTERAVWRLQHAVRDRVSEIAIEHADTTPPVEIVDDDDWVKSPWDGRKA</sequence>
<gene>
    <name evidence="1" type="ORF">V4C55_16660</name>
</gene>
<comment type="caution">
    <text evidence="1">The sequence shown here is derived from an EMBL/GenBank/DDBJ whole genome shotgun (WGS) entry which is preliminary data.</text>
</comment>